<reference evidence="8" key="1">
    <citation type="submission" date="2023-10" db="EMBL/GenBank/DDBJ databases">
        <title>Chromosome-level genome of the transformable northern wattle, Acacia crassicarpa.</title>
        <authorList>
            <person name="Massaro I."/>
            <person name="Sinha N.R."/>
            <person name="Poethig S."/>
            <person name="Leichty A.R."/>
        </authorList>
    </citation>
    <scope>NUCLEOTIDE SEQUENCE</scope>
    <source>
        <strain evidence="8">Acra3RX</strain>
        <tissue evidence="8">Leaf</tissue>
    </source>
</reference>
<feature type="domain" description="Starch synthase catalytic" evidence="7">
    <location>
        <begin position="197"/>
        <end position="436"/>
    </location>
</feature>
<evidence type="ECO:0000256" key="4">
    <source>
        <dbReference type="ARBA" id="ARBA00022676"/>
    </source>
</evidence>
<organism evidence="8 9">
    <name type="scientific">Acacia crassicarpa</name>
    <name type="common">northern wattle</name>
    <dbReference type="NCBI Taxonomy" id="499986"/>
    <lineage>
        <taxon>Eukaryota</taxon>
        <taxon>Viridiplantae</taxon>
        <taxon>Streptophyta</taxon>
        <taxon>Embryophyta</taxon>
        <taxon>Tracheophyta</taxon>
        <taxon>Spermatophyta</taxon>
        <taxon>Magnoliopsida</taxon>
        <taxon>eudicotyledons</taxon>
        <taxon>Gunneridae</taxon>
        <taxon>Pentapetalae</taxon>
        <taxon>rosids</taxon>
        <taxon>fabids</taxon>
        <taxon>Fabales</taxon>
        <taxon>Fabaceae</taxon>
        <taxon>Caesalpinioideae</taxon>
        <taxon>mimosoid clade</taxon>
        <taxon>Acacieae</taxon>
        <taxon>Acacia</taxon>
    </lineage>
</organism>
<evidence type="ECO:0000256" key="3">
    <source>
        <dbReference type="ARBA" id="ARBA00012588"/>
    </source>
</evidence>
<dbReference type="Pfam" id="PF08323">
    <property type="entry name" value="Glyco_transf_5"/>
    <property type="match status" value="1"/>
</dbReference>
<evidence type="ECO:0000313" key="8">
    <source>
        <dbReference type="EMBL" id="KAK4263015.1"/>
    </source>
</evidence>
<keyword evidence="5" id="KW-0808">Transferase</keyword>
<comment type="pathway">
    <text evidence="2">Glycan biosynthesis; starch biosynthesis.</text>
</comment>
<keyword evidence="6" id="KW-0750">Starch biosynthesis</keyword>
<dbReference type="EMBL" id="JAWXYG010000009">
    <property type="protein sequence ID" value="KAK4263015.1"/>
    <property type="molecule type" value="Genomic_DNA"/>
</dbReference>
<evidence type="ECO:0000313" key="9">
    <source>
        <dbReference type="Proteomes" id="UP001293593"/>
    </source>
</evidence>
<comment type="caution">
    <text evidence="8">The sequence shown here is derived from an EMBL/GenBank/DDBJ whole genome shotgun (WGS) entry which is preliminary data.</text>
</comment>
<proteinExistence type="predicted"/>
<dbReference type="PANTHER" id="PTHR46083">
    <property type="match status" value="1"/>
</dbReference>
<dbReference type="Gene3D" id="3.40.50.2000">
    <property type="entry name" value="Glycogen Phosphorylase B"/>
    <property type="match status" value="2"/>
</dbReference>
<dbReference type="InterPro" id="IPR013534">
    <property type="entry name" value="Starch_synth_cat_dom"/>
</dbReference>
<dbReference type="PANTHER" id="PTHR46083:SF3">
    <property type="entry name" value="UDP-GLYCOSYLTRANSFERASE SUPERFAMILY PROTEIN"/>
    <property type="match status" value="1"/>
</dbReference>
<evidence type="ECO:0000256" key="1">
    <source>
        <dbReference type="ARBA" id="ARBA00001478"/>
    </source>
</evidence>
<keyword evidence="9" id="KW-1185">Reference proteome</keyword>
<dbReference type="GO" id="GO:0019252">
    <property type="term" value="P:starch biosynthetic process"/>
    <property type="evidence" value="ECO:0007669"/>
    <property type="project" value="UniProtKB-KW"/>
</dbReference>
<evidence type="ECO:0000256" key="6">
    <source>
        <dbReference type="ARBA" id="ARBA00022922"/>
    </source>
</evidence>
<evidence type="ECO:0000259" key="7">
    <source>
        <dbReference type="Pfam" id="PF08323"/>
    </source>
</evidence>
<accession>A0AAE1K3I0</accession>
<evidence type="ECO:0000256" key="5">
    <source>
        <dbReference type="ARBA" id="ARBA00022679"/>
    </source>
</evidence>
<dbReference type="AlphaFoldDB" id="A0AAE1K3I0"/>
<dbReference type="SUPFAM" id="SSF53756">
    <property type="entry name" value="UDP-Glycosyltransferase/glycogen phosphorylase"/>
    <property type="match status" value="1"/>
</dbReference>
<dbReference type="Proteomes" id="UP001293593">
    <property type="component" value="Unassembled WGS sequence"/>
</dbReference>
<protein>
    <recommendedName>
        <fullName evidence="3">starch synthase</fullName>
        <ecNumber evidence="3">2.4.1.21</ecNumber>
    </recommendedName>
</protein>
<sequence>MGTLIGSGIEVPSLRRIPASRRTTISSRKRITVLPLRCLRSNGDDDRQDEQRIGGTNNVDKMQYQGAKQHDIWKLFKEAQQNILCLNKQRLAAIEELNKTNTEKQSLLNRIEKLEAEKHAGAGKDNLSISWELLLRIDSMVLTNMISPGEASELRRLVIKHKLSVADVFTDIPGKRDSELLEELRELSDISKKNAFHIVHICTEMDPLVSKGSIASYVTGISCALQRKGHLVEVILPKYACLNLDEVQGLHEVKAEAYSYFNGQLHGNRVWTGVVYGIGVTLIEPLQYSSLFSREMIYGYPDDFERFSYFSRASLDYIVKCGKKPDVLHVHNWETAIVGPLFWDLIVEQGLEGTRILLTCQDLSMQCLEQPDKLALCGLDPARLHRSDRLQDNSSTHLVNILKGGIVYSNGVIIMSSIHSKHRILHSSSHGLESTLGVHRDKLVIAPHGLDKLQWDPSTDCFLPENFNAENMEGKAVCKVEVQQRLGLSKDASNILVGCIFSERGDIDVNKLKDVVRKNMEFNVQIVFIGNSERSISNQALESLQKELKNDNLKFVLTYDEALLHLTFAGSDIILCHSHDPVEEVPLKALRYGTAPIVVDHDAAANRHFINRDPETFKYSQFINSTFGNISLDLAIDEISNSPSKWERRIKEAMRQDFSWDGECCDIHVSAYTAIKNL</sequence>
<dbReference type="GO" id="GO:0009011">
    <property type="term" value="F:alpha-1,4-glucan glucosyltransferase (ADP-glucose donor) activity"/>
    <property type="evidence" value="ECO:0007669"/>
    <property type="project" value="UniProtKB-EC"/>
</dbReference>
<gene>
    <name evidence="8" type="ORF">QN277_028496</name>
</gene>
<dbReference type="EC" id="2.4.1.21" evidence="3"/>
<evidence type="ECO:0000256" key="2">
    <source>
        <dbReference type="ARBA" id="ARBA00004727"/>
    </source>
</evidence>
<keyword evidence="4" id="KW-0328">Glycosyltransferase</keyword>
<name>A0AAE1K3I0_9FABA</name>
<comment type="catalytic activity">
    <reaction evidence="1">
        <text>[(1-&gt;4)-alpha-D-glucosyl](n) + ADP-alpha-D-glucose = [(1-&gt;4)-alpha-D-glucosyl](n+1) + ADP + H(+)</text>
        <dbReference type="Rhea" id="RHEA:18189"/>
        <dbReference type="Rhea" id="RHEA-COMP:9584"/>
        <dbReference type="Rhea" id="RHEA-COMP:9587"/>
        <dbReference type="ChEBI" id="CHEBI:15378"/>
        <dbReference type="ChEBI" id="CHEBI:15444"/>
        <dbReference type="ChEBI" id="CHEBI:57498"/>
        <dbReference type="ChEBI" id="CHEBI:456216"/>
        <dbReference type="EC" id="2.4.1.21"/>
    </reaction>
</comment>